<proteinExistence type="predicted"/>
<dbReference type="AlphaFoldDB" id="A0A137P7S2"/>
<dbReference type="Proteomes" id="UP000070444">
    <property type="component" value="Unassembled WGS sequence"/>
</dbReference>
<keyword evidence="2" id="KW-1185">Reference proteome</keyword>
<evidence type="ECO:0008006" key="3">
    <source>
        <dbReference type="Google" id="ProtNLM"/>
    </source>
</evidence>
<reference evidence="1 2" key="1">
    <citation type="journal article" date="2015" name="Genome Biol. Evol.">
        <title>Phylogenomic analyses indicate that early fungi evolved digesting cell walls of algal ancestors of land plants.</title>
        <authorList>
            <person name="Chang Y."/>
            <person name="Wang S."/>
            <person name="Sekimoto S."/>
            <person name="Aerts A.L."/>
            <person name="Choi C."/>
            <person name="Clum A."/>
            <person name="LaButti K.M."/>
            <person name="Lindquist E.A."/>
            <person name="Yee Ngan C."/>
            <person name="Ohm R.A."/>
            <person name="Salamov A.A."/>
            <person name="Grigoriev I.V."/>
            <person name="Spatafora J.W."/>
            <person name="Berbee M.L."/>
        </authorList>
    </citation>
    <scope>NUCLEOTIDE SEQUENCE [LARGE SCALE GENOMIC DNA]</scope>
    <source>
        <strain evidence="1 2">NRRL 28638</strain>
    </source>
</reference>
<gene>
    <name evidence="1" type="ORF">CONCODRAFT_17186</name>
</gene>
<name>A0A137P7S2_CONC2</name>
<organism evidence="1 2">
    <name type="scientific">Conidiobolus coronatus (strain ATCC 28846 / CBS 209.66 / NRRL 28638)</name>
    <name type="common">Delacroixia coronata</name>
    <dbReference type="NCBI Taxonomy" id="796925"/>
    <lineage>
        <taxon>Eukaryota</taxon>
        <taxon>Fungi</taxon>
        <taxon>Fungi incertae sedis</taxon>
        <taxon>Zoopagomycota</taxon>
        <taxon>Entomophthoromycotina</taxon>
        <taxon>Entomophthoromycetes</taxon>
        <taxon>Entomophthorales</taxon>
        <taxon>Ancylistaceae</taxon>
        <taxon>Conidiobolus</taxon>
    </lineage>
</organism>
<sequence length="88" mass="9732">MFNKILNPSSNNSEANNDPLGTDCFSCRFTGFLVLSGFGSYLIYDSKNIPKIERSRVLGVRGVGLALVGLGLARLFYVRDNTKNQIEQ</sequence>
<dbReference type="EMBL" id="KQ964486">
    <property type="protein sequence ID" value="KXN71019.1"/>
    <property type="molecule type" value="Genomic_DNA"/>
</dbReference>
<protein>
    <recommendedName>
        <fullName evidence="3">DUF4536 domain-containing protein</fullName>
    </recommendedName>
</protein>
<accession>A0A137P7S2</accession>
<evidence type="ECO:0000313" key="2">
    <source>
        <dbReference type="Proteomes" id="UP000070444"/>
    </source>
</evidence>
<evidence type="ECO:0000313" key="1">
    <source>
        <dbReference type="EMBL" id="KXN71019.1"/>
    </source>
</evidence>